<protein>
    <submittedName>
        <fullName evidence="2">Uncharacterized protein</fullName>
    </submittedName>
</protein>
<evidence type="ECO:0000256" key="1">
    <source>
        <dbReference type="SAM" id="MobiDB-lite"/>
    </source>
</evidence>
<feature type="region of interest" description="Disordered" evidence="1">
    <location>
        <begin position="1"/>
        <end position="46"/>
    </location>
</feature>
<feature type="compositionally biased region" description="Polar residues" evidence="1">
    <location>
        <begin position="31"/>
        <end position="46"/>
    </location>
</feature>
<proteinExistence type="predicted"/>
<evidence type="ECO:0000313" key="2">
    <source>
        <dbReference type="EMBL" id="JAS48834.1"/>
    </source>
</evidence>
<feature type="non-terminal residue" evidence="2">
    <location>
        <position position="261"/>
    </location>
</feature>
<feature type="non-terminal residue" evidence="2">
    <location>
        <position position="1"/>
    </location>
</feature>
<sequence>KNLSTERRRTKQLSESKSNNLKAKLSHESVIKTQSHNTSDADTNPTMECVTRDNNKIHPPDVSYILASRGSGSLCSECLKKGPKRYVETNYDTQESKNSKTLMKNDNNKIHNFNCSDPDTAECVMADCNQQASSEKHRSLDLNRSGEGDNGEDSFVWTWSIESSVGTIESEPDPAYLDLVRGTEMFVQKTLHQQETYLEMHNLQPGLFFDTVFTDDIDKAVKKLGEACFDILKNRINQKAIKDLLEESTCADFVQQRLDYL</sequence>
<gene>
    <name evidence="2" type="ORF">g.15034</name>
</gene>
<organism evidence="2">
    <name type="scientific">Cuerna arida</name>
    <dbReference type="NCBI Taxonomy" id="1464854"/>
    <lineage>
        <taxon>Eukaryota</taxon>
        <taxon>Metazoa</taxon>
        <taxon>Ecdysozoa</taxon>
        <taxon>Arthropoda</taxon>
        <taxon>Hexapoda</taxon>
        <taxon>Insecta</taxon>
        <taxon>Pterygota</taxon>
        <taxon>Neoptera</taxon>
        <taxon>Paraneoptera</taxon>
        <taxon>Hemiptera</taxon>
        <taxon>Auchenorrhyncha</taxon>
        <taxon>Membracoidea</taxon>
        <taxon>Cicadellidae</taxon>
        <taxon>Cicadellinae</taxon>
        <taxon>Proconiini</taxon>
        <taxon>Cuerna</taxon>
    </lineage>
</organism>
<dbReference type="EMBL" id="GECZ01020935">
    <property type="protein sequence ID" value="JAS48834.1"/>
    <property type="molecule type" value="Transcribed_RNA"/>
</dbReference>
<name>A0A1B6FFE5_9HEMI</name>
<accession>A0A1B6FFE5</accession>
<dbReference type="AlphaFoldDB" id="A0A1B6FFE5"/>
<reference evidence="2" key="1">
    <citation type="submission" date="2015-11" db="EMBL/GenBank/DDBJ databases">
        <title>De novo transcriptome assembly of four potential Pierce s Disease insect vectors from Arizona vineyards.</title>
        <authorList>
            <person name="Tassone E.E."/>
        </authorList>
    </citation>
    <scope>NUCLEOTIDE SEQUENCE</scope>
</reference>